<feature type="compositionally biased region" description="Basic and acidic residues" evidence="1">
    <location>
        <begin position="51"/>
        <end position="60"/>
    </location>
</feature>
<accession>A0A0G4KQL0</accession>
<feature type="region of interest" description="Disordered" evidence="1">
    <location>
        <begin position="47"/>
        <end position="90"/>
    </location>
</feature>
<gene>
    <name evidence="2" type="ORF">BN1723_009487</name>
</gene>
<dbReference type="EMBL" id="CVQI01002447">
    <property type="protein sequence ID" value="CRK11735.1"/>
    <property type="molecule type" value="Genomic_DNA"/>
</dbReference>
<sequence length="90" mass="10330">MFDRCEVVGSDRLMKILPLPERAGWCNGTGYCQRLTAFCCLSTESLQGTGNERRQGRDTRNLYSVREMPEMDMRKRKRTPASRLDSPAAR</sequence>
<evidence type="ECO:0000256" key="1">
    <source>
        <dbReference type="SAM" id="MobiDB-lite"/>
    </source>
</evidence>
<reference evidence="3" key="1">
    <citation type="submission" date="2015-05" db="EMBL/GenBank/DDBJ databases">
        <authorList>
            <person name="Fogelqvist Johan"/>
        </authorList>
    </citation>
    <scope>NUCLEOTIDE SEQUENCE [LARGE SCALE GENOMIC DNA]</scope>
</reference>
<dbReference type="AlphaFoldDB" id="A0A0G4KQL0"/>
<proteinExistence type="predicted"/>
<evidence type="ECO:0000313" key="2">
    <source>
        <dbReference type="EMBL" id="CRK11735.1"/>
    </source>
</evidence>
<organism evidence="2 3">
    <name type="scientific">Verticillium longisporum</name>
    <name type="common">Verticillium dahliae var. longisporum</name>
    <dbReference type="NCBI Taxonomy" id="100787"/>
    <lineage>
        <taxon>Eukaryota</taxon>
        <taxon>Fungi</taxon>
        <taxon>Dikarya</taxon>
        <taxon>Ascomycota</taxon>
        <taxon>Pezizomycotina</taxon>
        <taxon>Sordariomycetes</taxon>
        <taxon>Hypocreomycetidae</taxon>
        <taxon>Glomerellales</taxon>
        <taxon>Plectosphaerellaceae</taxon>
        <taxon>Verticillium</taxon>
    </lineage>
</organism>
<evidence type="ECO:0000313" key="3">
    <source>
        <dbReference type="Proteomes" id="UP000045706"/>
    </source>
</evidence>
<protein>
    <submittedName>
        <fullName evidence="2">Uncharacterized protein</fullName>
    </submittedName>
</protein>
<name>A0A0G4KQL0_VERLO</name>
<dbReference type="Proteomes" id="UP000045706">
    <property type="component" value="Unassembled WGS sequence"/>
</dbReference>